<dbReference type="SUPFAM" id="SSF143456">
    <property type="entry name" value="VC0467-like"/>
    <property type="match status" value="1"/>
</dbReference>
<dbReference type="PANTHER" id="PTHR30327">
    <property type="entry name" value="UNCHARACTERIZED PROTEIN YQGE"/>
    <property type="match status" value="1"/>
</dbReference>
<dbReference type="RefSeq" id="WP_131838513.1">
    <property type="nucleotide sequence ID" value="NZ_SLWB01000003.1"/>
</dbReference>
<dbReference type="PANTHER" id="PTHR30327:SF1">
    <property type="entry name" value="UPF0301 PROTEIN YQGE"/>
    <property type="match status" value="1"/>
</dbReference>
<evidence type="ECO:0000256" key="1">
    <source>
        <dbReference type="ARBA" id="ARBA00009600"/>
    </source>
</evidence>
<accession>A0A4R2EQ60</accession>
<dbReference type="InterPro" id="IPR003774">
    <property type="entry name" value="AlgH-like"/>
</dbReference>
<dbReference type="GO" id="GO:0005829">
    <property type="term" value="C:cytosol"/>
    <property type="evidence" value="ECO:0007669"/>
    <property type="project" value="TreeGrafter"/>
</dbReference>
<evidence type="ECO:0000313" key="4">
    <source>
        <dbReference type="Proteomes" id="UP000294830"/>
    </source>
</evidence>
<evidence type="ECO:0000256" key="2">
    <source>
        <dbReference type="HAMAP-Rule" id="MF_00758"/>
    </source>
</evidence>
<comment type="similarity">
    <text evidence="1 2">Belongs to the UPF0301 (AlgH) family.</text>
</comment>
<dbReference type="Proteomes" id="UP000294830">
    <property type="component" value="Unassembled WGS sequence"/>
</dbReference>
<organism evidence="3 4">
    <name type="scientific">Acetobacteroides hydrogenigenes</name>
    <dbReference type="NCBI Taxonomy" id="979970"/>
    <lineage>
        <taxon>Bacteria</taxon>
        <taxon>Pseudomonadati</taxon>
        <taxon>Bacteroidota</taxon>
        <taxon>Bacteroidia</taxon>
        <taxon>Bacteroidales</taxon>
        <taxon>Rikenellaceae</taxon>
        <taxon>Acetobacteroides</taxon>
    </lineage>
</organism>
<dbReference type="AlphaFoldDB" id="A0A4R2EQ60"/>
<protein>
    <recommendedName>
        <fullName evidence="2">UPF0301 protein CLV25_103176</fullName>
    </recommendedName>
</protein>
<gene>
    <name evidence="3" type="ORF">CLV25_103176</name>
</gene>
<sequence>MTSNSYNFLGAEFKNKDVKAGNVLISEPFLNDSNFSRTVVLITEHNEKGSFGLILNRPLNKNLADIVSGFDNVLIPLFTGGPVDLNTLHVIHSIGLEVPGTIQVSENLFWGGDFDYLRTLAESHSLDPQTVKFFIGYSGWMANQLNAEIKAKSWVVTNLKPERIFNLPPEDMWNLCLESLGGKFREWLNFPVDPILN</sequence>
<dbReference type="EMBL" id="SLWB01000003">
    <property type="protein sequence ID" value="TCN70655.1"/>
    <property type="molecule type" value="Genomic_DNA"/>
</dbReference>
<dbReference type="Gene3D" id="3.40.1740.10">
    <property type="entry name" value="VC0467-like"/>
    <property type="match status" value="1"/>
</dbReference>
<proteinExistence type="inferred from homology"/>
<evidence type="ECO:0000313" key="3">
    <source>
        <dbReference type="EMBL" id="TCN70655.1"/>
    </source>
</evidence>
<dbReference type="HAMAP" id="MF_00758">
    <property type="entry name" value="UPF0301"/>
    <property type="match status" value="1"/>
</dbReference>
<dbReference type="Pfam" id="PF02622">
    <property type="entry name" value="DUF179"/>
    <property type="match status" value="1"/>
</dbReference>
<name>A0A4R2EQ60_9BACT</name>
<dbReference type="OrthoDB" id="9807486at2"/>
<reference evidence="3 4" key="1">
    <citation type="submission" date="2019-03" db="EMBL/GenBank/DDBJ databases">
        <title>Genomic Encyclopedia of Archaeal and Bacterial Type Strains, Phase II (KMG-II): from individual species to whole genera.</title>
        <authorList>
            <person name="Goeker M."/>
        </authorList>
    </citation>
    <scope>NUCLEOTIDE SEQUENCE [LARGE SCALE GENOMIC DNA]</scope>
    <source>
        <strain evidence="3 4">RL-C</strain>
    </source>
</reference>
<keyword evidence="4" id="KW-1185">Reference proteome</keyword>
<comment type="caution">
    <text evidence="3">The sequence shown here is derived from an EMBL/GenBank/DDBJ whole genome shotgun (WGS) entry which is preliminary data.</text>
</comment>